<evidence type="ECO:0000313" key="4">
    <source>
        <dbReference type="RefSeq" id="XP_006820319.1"/>
    </source>
</evidence>
<sequence>MKLPILLSCVLVITAVCGLRNEHGREEQRPNHWKQARGHPGHNRPIADGGKKNSPSHDRFGVRYNNPFLNKVDDDIDRDGSKLEKKFDGRSPFGARNGKPRQPNPWNRPWMPSIDNVQPNASPYLRKDGDEEVGYSDSKSREIKNSEDFSVNDRFSYEDTESYSVEDTGSYSVEDTESYSVEDTESYSVEDTESYSVEDTESYSVEDTESYSVEDTESYSVEDTGSYNVEDTESYNVEDTVSDSDEDSGSGSGDDTESDNGSGGANYIPGDILDKSRLPYSGNLRSKNMF</sequence>
<dbReference type="GeneID" id="102810425"/>
<feature type="compositionally biased region" description="Acidic residues" evidence="1">
    <location>
        <begin position="174"/>
        <end position="217"/>
    </location>
</feature>
<keyword evidence="3" id="KW-1185">Reference proteome</keyword>
<protein>
    <submittedName>
        <fullName evidence="4">Uncharacterized protein LOC102810425</fullName>
    </submittedName>
</protein>
<feature type="region of interest" description="Disordered" evidence="1">
    <location>
        <begin position="22"/>
        <end position="290"/>
    </location>
</feature>
<feature type="chain" id="PRO_5045861087" evidence="2">
    <location>
        <begin position="19"/>
        <end position="290"/>
    </location>
</feature>
<evidence type="ECO:0000256" key="2">
    <source>
        <dbReference type="SAM" id="SignalP"/>
    </source>
</evidence>
<feature type="signal peptide" evidence="2">
    <location>
        <begin position="1"/>
        <end position="18"/>
    </location>
</feature>
<feature type="compositionally biased region" description="Polar residues" evidence="1">
    <location>
        <begin position="218"/>
        <end position="229"/>
    </location>
</feature>
<feature type="compositionally biased region" description="Polar residues" evidence="1">
    <location>
        <begin position="162"/>
        <end position="173"/>
    </location>
</feature>
<dbReference type="RefSeq" id="XP_006820319.1">
    <property type="nucleotide sequence ID" value="XM_006820256.1"/>
</dbReference>
<feature type="compositionally biased region" description="Basic residues" evidence="1">
    <location>
        <begin position="31"/>
        <end position="42"/>
    </location>
</feature>
<organism evidence="3 4">
    <name type="scientific">Saccoglossus kowalevskii</name>
    <name type="common">Acorn worm</name>
    <dbReference type="NCBI Taxonomy" id="10224"/>
    <lineage>
        <taxon>Eukaryota</taxon>
        <taxon>Metazoa</taxon>
        <taxon>Hemichordata</taxon>
        <taxon>Enteropneusta</taxon>
        <taxon>Harrimaniidae</taxon>
        <taxon>Saccoglossus</taxon>
    </lineage>
</organism>
<feature type="compositionally biased region" description="Basic and acidic residues" evidence="1">
    <location>
        <begin position="138"/>
        <end position="147"/>
    </location>
</feature>
<evidence type="ECO:0000313" key="3">
    <source>
        <dbReference type="Proteomes" id="UP000694865"/>
    </source>
</evidence>
<evidence type="ECO:0000256" key="1">
    <source>
        <dbReference type="SAM" id="MobiDB-lite"/>
    </source>
</evidence>
<feature type="compositionally biased region" description="Acidic residues" evidence="1">
    <location>
        <begin position="240"/>
        <end position="258"/>
    </location>
</feature>
<feature type="compositionally biased region" description="Basic and acidic residues" evidence="1">
    <location>
        <begin position="78"/>
        <end position="89"/>
    </location>
</feature>
<feature type="compositionally biased region" description="Basic and acidic residues" evidence="1">
    <location>
        <begin position="49"/>
        <end position="61"/>
    </location>
</feature>
<accession>A0ABM0MJX8</accession>
<keyword evidence="2" id="KW-0732">Signal</keyword>
<gene>
    <name evidence="4" type="primary">LOC102810425</name>
</gene>
<proteinExistence type="predicted"/>
<reference evidence="4" key="1">
    <citation type="submission" date="2025-08" db="UniProtKB">
        <authorList>
            <consortium name="RefSeq"/>
        </authorList>
    </citation>
    <scope>IDENTIFICATION</scope>
    <source>
        <tissue evidence="4">Testes</tissue>
    </source>
</reference>
<dbReference type="Proteomes" id="UP000694865">
    <property type="component" value="Unplaced"/>
</dbReference>
<name>A0ABM0MJX8_SACKO</name>